<evidence type="ECO:0000256" key="2">
    <source>
        <dbReference type="ARBA" id="ARBA00022490"/>
    </source>
</evidence>
<dbReference type="EMBL" id="QNUK01000035">
    <property type="protein sequence ID" value="KAF5906215.1"/>
    <property type="molecule type" value="Genomic_DNA"/>
</dbReference>
<dbReference type="FunFam" id="3.40.50.300:FF:000210">
    <property type="entry name" value="Si:dkey-16p6.1"/>
    <property type="match status" value="1"/>
</dbReference>
<feature type="compositionally biased region" description="Polar residues" evidence="7">
    <location>
        <begin position="93"/>
        <end position="103"/>
    </location>
</feature>
<feature type="region of interest" description="Disordered" evidence="7">
    <location>
        <begin position="1"/>
        <end position="113"/>
    </location>
</feature>
<dbReference type="Pfam" id="PF17779">
    <property type="entry name" value="WHD_NOD2"/>
    <property type="match status" value="1"/>
</dbReference>
<feature type="non-terminal residue" evidence="9">
    <location>
        <position position="1"/>
    </location>
</feature>
<dbReference type="SMART" id="SM01288">
    <property type="entry name" value="FISNA"/>
    <property type="match status" value="1"/>
</dbReference>
<keyword evidence="10" id="KW-1185">Reference proteome</keyword>
<dbReference type="SMART" id="SM00368">
    <property type="entry name" value="LRR_RI"/>
    <property type="match status" value="8"/>
</dbReference>
<evidence type="ECO:0000259" key="8">
    <source>
        <dbReference type="PROSITE" id="PS50837"/>
    </source>
</evidence>
<name>A0A8J4UYF5_CLAMG</name>
<dbReference type="InterPro" id="IPR027417">
    <property type="entry name" value="P-loop_NTPase"/>
</dbReference>
<feature type="non-terminal residue" evidence="9">
    <location>
        <position position="1087"/>
    </location>
</feature>
<keyword evidence="5" id="KW-0547">Nucleotide-binding</keyword>
<keyword evidence="6" id="KW-0067">ATP-binding</keyword>
<evidence type="ECO:0000256" key="7">
    <source>
        <dbReference type="SAM" id="MobiDB-lite"/>
    </source>
</evidence>
<dbReference type="Pfam" id="PF17776">
    <property type="entry name" value="NLRC4_HD2"/>
    <property type="match status" value="1"/>
</dbReference>
<dbReference type="Proteomes" id="UP000727407">
    <property type="component" value="Unassembled WGS sequence"/>
</dbReference>
<proteinExistence type="predicted"/>
<evidence type="ECO:0000256" key="1">
    <source>
        <dbReference type="ARBA" id="ARBA00004496"/>
    </source>
</evidence>
<keyword evidence="2" id="KW-0963">Cytoplasm</keyword>
<dbReference type="InterPro" id="IPR041075">
    <property type="entry name" value="NOD1/2_WH"/>
</dbReference>
<comment type="subcellular location">
    <subcellularLocation>
        <location evidence="1">Cytoplasm</location>
    </subcellularLocation>
</comment>
<dbReference type="GO" id="GO:0005524">
    <property type="term" value="F:ATP binding"/>
    <property type="evidence" value="ECO:0007669"/>
    <property type="project" value="UniProtKB-KW"/>
</dbReference>
<evidence type="ECO:0000313" key="9">
    <source>
        <dbReference type="EMBL" id="KAF5906215.1"/>
    </source>
</evidence>
<dbReference type="GO" id="GO:0005737">
    <property type="term" value="C:cytoplasm"/>
    <property type="evidence" value="ECO:0007669"/>
    <property type="project" value="UniProtKB-SubCell"/>
</dbReference>
<dbReference type="PROSITE" id="PS50837">
    <property type="entry name" value="NACHT"/>
    <property type="match status" value="1"/>
</dbReference>
<reference evidence="9" key="1">
    <citation type="submission" date="2020-07" db="EMBL/GenBank/DDBJ databases">
        <title>Clarias magur genome sequencing, assembly and annotation.</title>
        <authorList>
            <person name="Kushwaha B."/>
            <person name="Kumar R."/>
            <person name="Das P."/>
            <person name="Joshi C.G."/>
            <person name="Kumar D."/>
            <person name="Nagpure N.S."/>
            <person name="Pandey M."/>
            <person name="Agarwal S."/>
            <person name="Srivastava S."/>
            <person name="Singh M."/>
            <person name="Sahoo L."/>
            <person name="Jayasankar P."/>
            <person name="Meher P.K."/>
            <person name="Koringa P.G."/>
            <person name="Iquebal M.A."/>
            <person name="Das S.P."/>
            <person name="Bit A."/>
            <person name="Patnaik S."/>
            <person name="Patel N."/>
            <person name="Shah T.M."/>
            <person name="Hinsu A."/>
            <person name="Jena J.K."/>
        </authorList>
    </citation>
    <scope>NUCLEOTIDE SEQUENCE</scope>
    <source>
        <strain evidence="9">CIFAMagur01</strain>
        <tissue evidence="9">Testis</tissue>
    </source>
</reference>
<dbReference type="InterPro" id="IPR007111">
    <property type="entry name" value="NACHT_NTPase"/>
</dbReference>
<feature type="compositionally biased region" description="Polar residues" evidence="7">
    <location>
        <begin position="59"/>
        <end position="69"/>
    </location>
</feature>
<dbReference type="AlphaFoldDB" id="A0A8J4UYF5"/>
<evidence type="ECO:0000256" key="4">
    <source>
        <dbReference type="ARBA" id="ARBA00022737"/>
    </source>
</evidence>
<keyword evidence="3" id="KW-0433">Leucine-rich repeat</keyword>
<dbReference type="Pfam" id="PF05729">
    <property type="entry name" value="NACHT"/>
    <property type="match status" value="1"/>
</dbReference>
<dbReference type="InterPro" id="IPR029495">
    <property type="entry name" value="NACHT-assoc"/>
</dbReference>
<evidence type="ECO:0000256" key="5">
    <source>
        <dbReference type="ARBA" id="ARBA00022741"/>
    </source>
</evidence>
<dbReference type="OrthoDB" id="120976at2759"/>
<gene>
    <name evidence="9" type="ORF">DAT39_004043</name>
</gene>
<dbReference type="InterPro" id="IPR041267">
    <property type="entry name" value="NLRP_HD2"/>
</dbReference>
<dbReference type="Pfam" id="PF13516">
    <property type="entry name" value="LRR_6"/>
    <property type="match status" value="2"/>
</dbReference>
<feature type="domain" description="NACHT" evidence="8">
    <location>
        <begin position="290"/>
        <end position="424"/>
    </location>
</feature>
<dbReference type="Gene3D" id="3.40.50.300">
    <property type="entry name" value="P-loop containing nucleotide triphosphate hydrolases"/>
    <property type="match status" value="1"/>
</dbReference>
<dbReference type="InterPro" id="IPR051261">
    <property type="entry name" value="NLR"/>
</dbReference>
<protein>
    <submittedName>
        <fullName evidence="9">NACHT, LRR and PYD domains-containing protein 3-like isoform X1</fullName>
    </submittedName>
</protein>
<dbReference type="InterPro" id="IPR032675">
    <property type="entry name" value="LRR_dom_sf"/>
</dbReference>
<keyword evidence="4" id="KW-0677">Repeat</keyword>
<feature type="compositionally biased region" description="Polar residues" evidence="7">
    <location>
        <begin position="1"/>
        <end position="12"/>
    </location>
</feature>
<evidence type="ECO:0000256" key="6">
    <source>
        <dbReference type="ARBA" id="ARBA00022840"/>
    </source>
</evidence>
<dbReference type="InterPro" id="IPR001611">
    <property type="entry name" value="Leu-rich_rpt"/>
</dbReference>
<dbReference type="SUPFAM" id="SSF52047">
    <property type="entry name" value="RNI-like"/>
    <property type="match status" value="1"/>
</dbReference>
<evidence type="ECO:0000313" key="10">
    <source>
        <dbReference type="Proteomes" id="UP000727407"/>
    </source>
</evidence>
<dbReference type="Gene3D" id="3.80.10.10">
    <property type="entry name" value="Ribonuclease Inhibitor"/>
    <property type="match status" value="1"/>
</dbReference>
<dbReference type="Pfam" id="PF14484">
    <property type="entry name" value="FISNA"/>
    <property type="match status" value="1"/>
</dbReference>
<dbReference type="PANTHER" id="PTHR24106">
    <property type="entry name" value="NACHT, LRR AND CARD DOMAINS-CONTAINING"/>
    <property type="match status" value="1"/>
</dbReference>
<accession>A0A8J4UYF5</accession>
<comment type="caution">
    <text evidence="9">The sequence shown here is derived from an EMBL/GenBank/DDBJ whole genome shotgun (WGS) entry which is preliminary data.</text>
</comment>
<organism evidence="9 10">
    <name type="scientific">Clarias magur</name>
    <name type="common">Asian catfish</name>
    <name type="synonym">Macropteronotus magur</name>
    <dbReference type="NCBI Taxonomy" id="1594786"/>
    <lineage>
        <taxon>Eukaryota</taxon>
        <taxon>Metazoa</taxon>
        <taxon>Chordata</taxon>
        <taxon>Craniata</taxon>
        <taxon>Vertebrata</taxon>
        <taxon>Euteleostomi</taxon>
        <taxon>Actinopterygii</taxon>
        <taxon>Neopterygii</taxon>
        <taxon>Teleostei</taxon>
        <taxon>Ostariophysi</taxon>
        <taxon>Siluriformes</taxon>
        <taxon>Clariidae</taxon>
        <taxon>Clarias</taxon>
    </lineage>
</organism>
<evidence type="ECO:0000256" key="3">
    <source>
        <dbReference type="ARBA" id="ARBA00022614"/>
    </source>
</evidence>
<sequence>MAAMNESPSSEVPQRGLEDSEMAINKHQVGPVSKKVKPPAESCLSMKSDNSMDPPMKFQSETTQPQSIKPASPAESCLSMKSDNSMDPPMKFQSETTQPQSIKPASPAESCLSMKSDNSMDPPMKFQSETTQPQCVKPVSPAASCLSMKSDNSMKPPIMFQSETTQIPSSIQQESSPEPCCASLRLEQSELSPLKCSIFPDQESSLLLKSILKHRFQRLSNGLQRDGSSTLLNEIYTELYITEGGSEEVNNEHEVRQIETASRIHQSVDDKPIICNDIFKPLQGQDSVIRTVLTKGVAGIGKTVSVQKFILDWAEGTANQDVRFIFPLPFRELNLLKSQSFSLEDLVYHFFPQLKETKFRNDTMHKTVFVFDGLDEHRLALDFRNTMVVNKVNITTSVNALLTNLIQGNLLPSACVWITSRPAAASQIPHQCISQVTEIRGFNDPQKEEYVRKKIIDESQANEVIKHLKSSKSLYIMCHIPVFCWISSTVLEKMLKDADGSTIPKTLTQMYTHFLIIQTHIRSEKYNEVEQSDHKEMIIKLGELAFKQLLKGNLIFYEEDLNECGINVKDAVLYSGICTQIFREDFELLYSEGKVFCFVHLSIQEHLAALYVHITFNLGNNTVLNQWNPTKCAMTFPCLSLSDLHKHAVDKALQSKSGEFDLFLRFLLGISQESNQSLLQMLLPQISACSSQSVQETIEYIKIRLRMNLGPEKYINLFHCLNELNDFSLEEEIQNFQKSRRLAKTKLSTSQWSALVFVLLTSGNALDVFDLMKYCIDNTNECLQRMLPVVLASRTAEVRNCKLLEKGFKALTSALSSKSSCLRELKLSDSGLHQTGMKILSEGLQSPHCKLEILEMSNCEIQAGDCRSFFSAFTLNPSHLRALDLSFNHFGESGIISLSEVLRNPQCRLEKLKLIGCQLNSQSCAYLAAVLNSNSSLIELDLSKNTLIKYHGVYHLSKGLSNHFCKLSVLRLSDCGINLGTCRLLCNALASNPSHLSELCLNRNPLEDTGVQLISDFISKPCCMLEKLSLSFCSVTDIGYTALASALTSNPSHLKELELTGNQRENSQGHEKLLALQQHEDYKLVKL</sequence>